<organism evidence="2 3">
    <name type="scientific">Komarekiella delphini-convector SJRDD-AB1</name>
    <dbReference type="NCBI Taxonomy" id="2593771"/>
    <lineage>
        <taxon>Bacteria</taxon>
        <taxon>Bacillati</taxon>
        <taxon>Cyanobacteriota</taxon>
        <taxon>Cyanophyceae</taxon>
        <taxon>Nostocales</taxon>
        <taxon>Nostocaceae</taxon>
        <taxon>Komarekiella</taxon>
        <taxon>Komarekiella delphini-convector</taxon>
    </lineage>
</organism>
<sequence>MFLNYLFAQSNGQQPGENTGTTIAPEILESVNKGSEMMINSFKQDWSSFANGQAPVYTAVVATSTMVAVVLISWWGLGWYSKFSEEGFSPDVISETIYPLLVILMLTNNGAMLASTCLALRNTTVTLNRSILSITKNGVTMKDAIRMVNSDQSFVLATQTMLAECDKLAGIKKDENGNIINKKEQCKKEAIELSRQEAIKAREAKKLGSGSGSWNPWDIGAETINNVVQGVVFIILNGMEAAFQYILQLSFLLTAYVSPIFLVLSLLPVSSKAIYAWLSGWLALTLILISYSIIVGIAASAIVDAPSTNPLLHQLIQAIFSPLLALAIGTGGGLSVFSAITGSSKFVLGKR</sequence>
<proteinExistence type="predicted"/>
<feature type="transmembrane region" description="Helical" evidence="1">
    <location>
        <begin position="274"/>
        <end position="303"/>
    </location>
</feature>
<feature type="transmembrane region" description="Helical" evidence="1">
    <location>
        <begin position="245"/>
        <end position="268"/>
    </location>
</feature>
<feature type="transmembrane region" description="Helical" evidence="1">
    <location>
        <begin position="315"/>
        <end position="340"/>
    </location>
</feature>
<dbReference type="Proteomes" id="UP001165986">
    <property type="component" value="Unassembled WGS sequence"/>
</dbReference>
<dbReference type="EMBL" id="VJXY01000074">
    <property type="protein sequence ID" value="MBD6620622.1"/>
    <property type="molecule type" value="Genomic_DNA"/>
</dbReference>
<keyword evidence="1" id="KW-0812">Transmembrane</keyword>
<dbReference type="AlphaFoldDB" id="A0AA40VUV5"/>
<dbReference type="RefSeq" id="WP_191761934.1">
    <property type="nucleotide sequence ID" value="NZ_VJXY01000074.1"/>
</dbReference>
<gene>
    <name evidence="2" type="ORF">FNW02_33850</name>
</gene>
<reference evidence="2" key="1">
    <citation type="submission" date="2019-07" db="EMBL/GenBank/DDBJ databases">
        <title>Toxilogical consequences of a new and cryptic species of cyanobacteria (Komarekiella delphini-convector) recovered from the epidermis of a bottlenose dolphin and 1500 ft. in the air.</title>
        <authorList>
            <person name="Brown A.O."/>
            <person name="Dvorak P."/>
            <person name="Villanueva C.D."/>
            <person name="Foss A.J."/>
            <person name="Garvey A.D."/>
            <person name="Gibson Q.A."/>
            <person name="Johansen J.R."/>
            <person name="Casamatta D.A."/>
        </authorList>
    </citation>
    <scope>NUCLEOTIDE SEQUENCE</scope>
    <source>
        <strain evidence="2">SJRDD-AB1</strain>
    </source>
</reference>
<accession>A0AA40VUV5</accession>
<keyword evidence="1" id="KW-1133">Transmembrane helix</keyword>
<keyword evidence="3" id="KW-1185">Reference proteome</keyword>
<feature type="transmembrane region" description="Helical" evidence="1">
    <location>
        <begin position="97"/>
        <end position="120"/>
    </location>
</feature>
<name>A0AA40VUV5_9NOST</name>
<protein>
    <submittedName>
        <fullName evidence="2">Uncharacterized protein</fullName>
    </submittedName>
</protein>
<evidence type="ECO:0000313" key="3">
    <source>
        <dbReference type="Proteomes" id="UP001165986"/>
    </source>
</evidence>
<feature type="transmembrane region" description="Helical" evidence="1">
    <location>
        <begin position="56"/>
        <end position="77"/>
    </location>
</feature>
<evidence type="ECO:0000313" key="2">
    <source>
        <dbReference type="EMBL" id="MBD6620622.1"/>
    </source>
</evidence>
<evidence type="ECO:0000256" key="1">
    <source>
        <dbReference type="SAM" id="Phobius"/>
    </source>
</evidence>
<keyword evidence="1" id="KW-0472">Membrane</keyword>
<comment type="caution">
    <text evidence="2">The sequence shown here is derived from an EMBL/GenBank/DDBJ whole genome shotgun (WGS) entry which is preliminary data.</text>
</comment>